<evidence type="ECO:0000256" key="1">
    <source>
        <dbReference type="ARBA" id="ARBA00004141"/>
    </source>
</evidence>
<sequence length="734" mass="81857">MRTKPPRSRTGTEAFTLGGSLGDNPMDAKAEGKTVQNRPDWDNLKVDVMLVVVRSKFARDADLRKKLRATRGQQLAEGHAGDRFWGGRRNHLRNISCVCGMNFQKQRAFKPPKRFGAVQGLARGFYKILAKWTWRQPRSFTHNLDPVCGGSQVFPDPEFVRGTQEIQSIQQVPEGAAPVIFLLMLAMVGFMNCFSFWLLGRACEHVRTATQEATYILVVRELLPCPLWPIAGAACLLYPVGTCVTYVKLTHDSLFGNQKKPGLIPDLSHASWLQLWPSAHRNMIGLVLLTLFVIGLVWLWQSRAQPRLCDLYILLCASIAGVFTVLLVGLRAEDHGSSLKVITLAALFLYLPLSCLRDIKPLRLASAIAVLSGFVLVSVALSYGPQDGHDGTSTEPSTSAAAVCKIYKVWSILVVSFTAHYNAPQYYRELGRGNRLEEFWKGTFSSFVFVFVAYFLCAWRGYCLYGSRTQQDLLDNFADAGSDVAPMAHGAYLLIVWADFPKILNGVRELSQGLLLGSDWFDQYENACLSHRARTEPGKGGLTPGWVPGEPYFEEIYAFQGDVYSETAPSFMMEILDTPCEMTMEVTQTDLRYGDSQETPELGRPMQAPLLLRFFQCSAEVDDNGGGEIYMVHLSAWGHTRDASLSTKVLKPGKYLAMISIPAQYTCHRMIFRCYSTRPLVMKPITQHRSWIAVNPAMPLSAIPYSLCGFQRVDAVSEKLPQMFDEASGLGSRV</sequence>
<reference evidence="9" key="1">
    <citation type="submission" date="2021-02" db="EMBL/GenBank/DDBJ databases">
        <authorList>
            <person name="Dougan E. K."/>
            <person name="Rhodes N."/>
            <person name="Thang M."/>
            <person name="Chan C."/>
        </authorList>
    </citation>
    <scope>NUCLEOTIDE SEQUENCE</scope>
</reference>
<feature type="transmembrane region" description="Helical" evidence="6">
    <location>
        <begin position="312"/>
        <end position="332"/>
    </location>
</feature>
<evidence type="ECO:0000256" key="3">
    <source>
        <dbReference type="ARBA" id="ARBA00022989"/>
    </source>
</evidence>
<dbReference type="EMBL" id="CAJNDS010002523">
    <property type="protein sequence ID" value="CAE7511109.1"/>
    <property type="molecule type" value="Genomic_DNA"/>
</dbReference>
<feature type="domain" description="NADAR" evidence="8">
    <location>
        <begin position="24"/>
        <end position="88"/>
    </location>
</feature>
<comment type="subcellular location">
    <subcellularLocation>
        <location evidence="1">Membrane</location>
        <topology evidence="1">Multi-pass membrane protein</topology>
    </subcellularLocation>
</comment>
<dbReference type="InterPro" id="IPR037238">
    <property type="entry name" value="YbiA-like_sf"/>
</dbReference>
<dbReference type="PANTHER" id="PTHR22950">
    <property type="entry name" value="AMINO ACID TRANSPORTER"/>
    <property type="match status" value="1"/>
</dbReference>
<feature type="transmembrane region" description="Helical" evidence="6">
    <location>
        <begin position="283"/>
        <end position="300"/>
    </location>
</feature>
<feature type="region of interest" description="Disordered" evidence="5">
    <location>
        <begin position="1"/>
        <end position="25"/>
    </location>
</feature>
<evidence type="ECO:0000256" key="6">
    <source>
        <dbReference type="SAM" id="Phobius"/>
    </source>
</evidence>
<feature type="transmembrane region" description="Helical" evidence="6">
    <location>
        <begin position="179"/>
        <end position="199"/>
    </location>
</feature>
<feature type="transmembrane region" description="Helical" evidence="6">
    <location>
        <begin position="368"/>
        <end position="386"/>
    </location>
</feature>
<keyword evidence="2 6" id="KW-0812">Transmembrane</keyword>
<feature type="domain" description="Amino acid transporter transmembrane" evidence="7">
    <location>
        <begin position="327"/>
        <end position="479"/>
    </location>
</feature>
<dbReference type="Pfam" id="PF08719">
    <property type="entry name" value="NADAR"/>
    <property type="match status" value="1"/>
</dbReference>
<dbReference type="GO" id="GO:0015179">
    <property type="term" value="F:L-amino acid transmembrane transporter activity"/>
    <property type="evidence" value="ECO:0007669"/>
    <property type="project" value="TreeGrafter"/>
</dbReference>
<dbReference type="OrthoDB" id="443882at2759"/>
<evidence type="ECO:0000256" key="2">
    <source>
        <dbReference type="ARBA" id="ARBA00022692"/>
    </source>
</evidence>
<gene>
    <name evidence="9" type="ORF">SNAT2548_LOCUS28629</name>
</gene>
<protein>
    <submittedName>
        <fullName evidence="9">Uncharacterized protein</fullName>
    </submittedName>
</protein>
<feature type="transmembrane region" description="Helical" evidence="6">
    <location>
        <begin position="444"/>
        <end position="462"/>
    </location>
</feature>
<name>A0A812T5E0_9DINO</name>
<dbReference type="InterPro" id="IPR013057">
    <property type="entry name" value="AA_transpt_TM"/>
</dbReference>
<dbReference type="InterPro" id="IPR012816">
    <property type="entry name" value="NADAR"/>
</dbReference>
<dbReference type="GO" id="GO:0016020">
    <property type="term" value="C:membrane"/>
    <property type="evidence" value="ECO:0007669"/>
    <property type="project" value="UniProtKB-SubCell"/>
</dbReference>
<evidence type="ECO:0000313" key="9">
    <source>
        <dbReference type="EMBL" id="CAE7511109.1"/>
    </source>
</evidence>
<keyword evidence="3 6" id="KW-1133">Transmembrane helix</keyword>
<dbReference type="Pfam" id="PF01490">
    <property type="entry name" value="Aa_trans"/>
    <property type="match status" value="1"/>
</dbReference>
<dbReference type="Gene3D" id="1.10.357.40">
    <property type="entry name" value="YbiA-like"/>
    <property type="match status" value="1"/>
</dbReference>
<dbReference type="Proteomes" id="UP000604046">
    <property type="component" value="Unassembled WGS sequence"/>
</dbReference>
<evidence type="ECO:0000259" key="8">
    <source>
        <dbReference type="Pfam" id="PF08719"/>
    </source>
</evidence>
<evidence type="ECO:0000313" key="10">
    <source>
        <dbReference type="Proteomes" id="UP000604046"/>
    </source>
</evidence>
<dbReference type="SUPFAM" id="SSF143990">
    <property type="entry name" value="YbiA-like"/>
    <property type="match status" value="1"/>
</dbReference>
<evidence type="ECO:0000259" key="7">
    <source>
        <dbReference type="Pfam" id="PF01490"/>
    </source>
</evidence>
<dbReference type="CDD" id="cd15457">
    <property type="entry name" value="NADAR"/>
    <property type="match status" value="1"/>
</dbReference>
<dbReference type="AlphaFoldDB" id="A0A812T5E0"/>
<feature type="transmembrane region" description="Helical" evidence="6">
    <location>
        <begin position="406"/>
        <end position="423"/>
    </location>
</feature>
<keyword evidence="10" id="KW-1185">Reference proteome</keyword>
<keyword evidence="4 6" id="KW-0472">Membrane</keyword>
<proteinExistence type="predicted"/>
<comment type="caution">
    <text evidence="9">The sequence shown here is derived from an EMBL/GenBank/DDBJ whole genome shotgun (WGS) entry which is preliminary data.</text>
</comment>
<organism evidence="9 10">
    <name type="scientific">Symbiodinium natans</name>
    <dbReference type="NCBI Taxonomy" id="878477"/>
    <lineage>
        <taxon>Eukaryota</taxon>
        <taxon>Sar</taxon>
        <taxon>Alveolata</taxon>
        <taxon>Dinophyceae</taxon>
        <taxon>Suessiales</taxon>
        <taxon>Symbiodiniaceae</taxon>
        <taxon>Symbiodinium</taxon>
    </lineage>
</organism>
<evidence type="ECO:0000256" key="4">
    <source>
        <dbReference type="ARBA" id="ARBA00023136"/>
    </source>
</evidence>
<evidence type="ECO:0000256" key="5">
    <source>
        <dbReference type="SAM" id="MobiDB-lite"/>
    </source>
</evidence>
<accession>A0A812T5E0</accession>